<dbReference type="AlphaFoldDB" id="A0A5E4Q1K4"/>
<feature type="transmembrane region" description="Helical" evidence="6">
    <location>
        <begin position="43"/>
        <end position="61"/>
    </location>
</feature>
<name>A0A5E4Q1K4_9NEOP</name>
<dbReference type="GO" id="GO:0006820">
    <property type="term" value="P:monoatomic anion transport"/>
    <property type="evidence" value="ECO:0007669"/>
    <property type="project" value="TreeGrafter"/>
</dbReference>
<feature type="region of interest" description="Disordered" evidence="5">
    <location>
        <begin position="69"/>
        <end position="89"/>
    </location>
</feature>
<evidence type="ECO:0000256" key="6">
    <source>
        <dbReference type="SAM" id="Phobius"/>
    </source>
</evidence>
<feature type="domain" description="Major facilitator superfamily (MFS) profile" evidence="7">
    <location>
        <begin position="1"/>
        <end position="66"/>
    </location>
</feature>
<evidence type="ECO:0000259" key="7">
    <source>
        <dbReference type="PROSITE" id="PS50850"/>
    </source>
</evidence>
<dbReference type="Gene3D" id="1.20.1250.20">
    <property type="entry name" value="MFS general substrate transporter like domains"/>
    <property type="match status" value="1"/>
</dbReference>
<dbReference type="SUPFAM" id="SSF103473">
    <property type="entry name" value="MFS general substrate transporter"/>
    <property type="match status" value="1"/>
</dbReference>
<evidence type="ECO:0000256" key="4">
    <source>
        <dbReference type="ARBA" id="ARBA00023136"/>
    </source>
</evidence>
<protein>
    <recommendedName>
        <fullName evidence="7">Major facilitator superfamily (MFS) profile domain-containing protein</fullName>
    </recommendedName>
</protein>
<dbReference type="InterPro" id="IPR036259">
    <property type="entry name" value="MFS_trans_sf"/>
</dbReference>
<sequence length="89" mass="9828">MQFAGTMYGITNAASNICGFMAPYVIGQIISSDQQTLGEWREVFYLAAAIDLGANLFYLFFASAEEQDWSRSDSTDTSASIETLMYPES</sequence>
<comment type="subcellular location">
    <subcellularLocation>
        <location evidence="1">Membrane</location>
        <topology evidence="1">Multi-pass membrane protein</topology>
    </subcellularLocation>
</comment>
<dbReference type="InterPro" id="IPR020846">
    <property type="entry name" value="MFS_dom"/>
</dbReference>
<dbReference type="Proteomes" id="UP000324832">
    <property type="component" value="Unassembled WGS sequence"/>
</dbReference>
<reference evidence="8 9" key="1">
    <citation type="submission" date="2017-07" db="EMBL/GenBank/DDBJ databases">
        <authorList>
            <person name="Talla V."/>
            <person name="Backstrom N."/>
        </authorList>
    </citation>
    <scope>NUCLEOTIDE SEQUENCE [LARGE SCALE GENOMIC DNA]</scope>
</reference>
<dbReference type="InterPro" id="IPR050382">
    <property type="entry name" value="MFS_Na/Anion_cotransporter"/>
</dbReference>
<dbReference type="EMBL" id="FZQP02001226">
    <property type="protein sequence ID" value="VVC92153.1"/>
    <property type="molecule type" value="Genomic_DNA"/>
</dbReference>
<keyword evidence="9" id="KW-1185">Reference proteome</keyword>
<keyword evidence="3 6" id="KW-1133">Transmembrane helix</keyword>
<evidence type="ECO:0000256" key="3">
    <source>
        <dbReference type="ARBA" id="ARBA00022989"/>
    </source>
</evidence>
<dbReference type="GO" id="GO:0022857">
    <property type="term" value="F:transmembrane transporter activity"/>
    <property type="evidence" value="ECO:0007669"/>
    <property type="project" value="InterPro"/>
</dbReference>
<gene>
    <name evidence="8" type="ORF">LSINAPIS_LOCUS4659</name>
</gene>
<dbReference type="PANTHER" id="PTHR11662">
    <property type="entry name" value="SOLUTE CARRIER FAMILY 17"/>
    <property type="match status" value="1"/>
</dbReference>
<keyword evidence="2 6" id="KW-0812">Transmembrane</keyword>
<evidence type="ECO:0000256" key="2">
    <source>
        <dbReference type="ARBA" id="ARBA00022692"/>
    </source>
</evidence>
<evidence type="ECO:0000256" key="1">
    <source>
        <dbReference type="ARBA" id="ARBA00004141"/>
    </source>
</evidence>
<organism evidence="8 9">
    <name type="scientific">Leptidea sinapis</name>
    <dbReference type="NCBI Taxonomy" id="189913"/>
    <lineage>
        <taxon>Eukaryota</taxon>
        <taxon>Metazoa</taxon>
        <taxon>Ecdysozoa</taxon>
        <taxon>Arthropoda</taxon>
        <taxon>Hexapoda</taxon>
        <taxon>Insecta</taxon>
        <taxon>Pterygota</taxon>
        <taxon>Neoptera</taxon>
        <taxon>Endopterygota</taxon>
        <taxon>Lepidoptera</taxon>
        <taxon>Glossata</taxon>
        <taxon>Ditrysia</taxon>
        <taxon>Papilionoidea</taxon>
        <taxon>Pieridae</taxon>
        <taxon>Dismorphiinae</taxon>
        <taxon>Leptidea</taxon>
    </lineage>
</organism>
<dbReference type="PANTHER" id="PTHR11662:SF399">
    <property type="entry name" value="FI19708P1-RELATED"/>
    <property type="match status" value="1"/>
</dbReference>
<proteinExistence type="predicted"/>
<dbReference type="PROSITE" id="PS50850">
    <property type="entry name" value="MFS"/>
    <property type="match status" value="1"/>
</dbReference>
<evidence type="ECO:0000313" key="8">
    <source>
        <dbReference type="EMBL" id="VVC92153.1"/>
    </source>
</evidence>
<dbReference type="GO" id="GO:0016020">
    <property type="term" value="C:membrane"/>
    <property type="evidence" value="ECO:0007669"/>
    <property type="project" value="UniProtKB-SubCell"/>
</dbReference>
<accession>A0A5E4Q1K4</accession>
<keyword evidence="4 6" id="KW-0472">Membrane</keyword>
<evidence type="ECO:0000313" key="9">
    <source>
        <dbReference type="Proteomes" id="UP000324832"/>
    </source>
</evidence>
<evidence type="ECO:0000256" key="5">
    <source>
        <dbReference type="SAM" id="MobiDB-lite"/>
    </source>
</evidence>